<evidence type="ECO:0000256" key="4">
    <source>
        <dbReference type="ARBA" id="ARBA00022729"/>
    </source>
</evidence>
<organism evidence="9">
    <name type="scientific">freshwater metagenome</name>
    <dbReference type="NCBI Taxonomy" id="449393"/>
    <lineage>
        <taxon>unclassified sequences</taxon>
        <taxon>metagenomes</taxon>
        <taxon>ecological metagenomes</taxon>
    </lineage>
</organism>
<dbReference type="AlphaFoldDB" id="A0A6J6EJ57"/>
<dbReference type="Pfam" id="PF03918">
    <property type="entry name" value="CcmH"/>
    <property type="match status" value="1"/>
</dbReference>
<feature type="transmembrane region" description="Helical" evidence="7">
    <location>
        <begin position="26"/>
        <end position="45"/>
    </location>
</feature>
<accession>A0A6J6EJ57</accession>
<dbReference type="GO" id="GO:0017004">
    <property type="term" value="P:cytochrome complex assembly"/>
    <property type="evidence" value="ECO:0007669"/>
    <property type="project" value="UniProtKB-KW"/>
</dbReference>
<keyword evidence="7" id="KW-1133">Transmembrane helix</keyword>
<keyword evidence="3" id="KW-0479">Metal-binding</keyword>
<evidence type="ECO:0000256" key="7">
    <source>
        <dbReference type="SAM" id="Phobius"/>
    </source>
</evidence>
<dbReference type="Gene3D" id="1.10.8.640">
    <property type="entry name" value="Cytochrome C biogenesis protein"/>
    <property type="match status" value="1"/>
</dbReference>
<protein>
    <submittedName>
        <fullName evidence="9">Unannotated protein</fullName>
    </submittedName>
</protein>
<evidence type="ECO:0000256" key="1">
    <source>
        <dbReference type="ARBA" id="ARBA00010342"/>
    </source>
</evidence>
<evidence type="ECO:0000256" key="2">
    <source>
        <dbReference type="ARBA" id="ARBA00022617"/>
    </source>
</evidence>
<proteinExistence type="inferred from homology"/>
<evidence type="ECO:0000256" key="5">
    <source>
        <dbReference type="ARBA" id="ARBA00022748"/>
    </source>
</evidence>
<dbReference type="InterPro" id="IPR005616">
    <property type="entry name" value="CcmH/CycL/Ccl2/NrfF_N"/>
</dbReference>
<dbReference type="EMBL" id="CAEZSR010000117">
    <property type="protein sequence ID" value="CAB4575274.1"/>
    <property type="molecule type" value="Genomic_DNA"/>
</dbReference>
<evidence type="ECO:0000313" key="9">
    <source>
        <dbReference type="EMBL" id="CAB4575274.1"/>
    </source>
</evidence>
<keyword evidence="7" id="KW-0812">Transmembrane</keyword>
<keyword evidence="6" id="KW-0408">Iron</keyword>
<feature type="transmembrane region" description="Helical" evidence="7">
    <location>
        <begin position="126"/>
        <end position="147"/>
    </location>
</feature>
<keyword evidence="2" id="KW-0349">Heme</keyword>
<keyword evidence="7" id="KW-0472">Membrane</keyword>
<dbReference type="PANTHER" id="PTHR47870">
    <property type="entry name" value="CYTOCHROME C-TYPE BIOGENESIS PROTEIN CCMH"/>
    <property type="match status" value="1"/>
</dbReference>
<sequence length="185" mass="20036">MTAAEVRPPADPRAARRAGWRRLKQGPGWIVVVLLFGVLLVFGIAQGRDARTPEERVEELSKQIACPICDGESVFDSRNPTSAAIRNELLAQVENGQSSDAQILAYIEERFGEDVLLVPRAEGIDALVWILPVMALAGGVTGLAIAFRRWQREGGLEATDADRALVDAARARETGFDDEAEGARG</sequence>
<dbReference type="CDD" id="cd16378">
    <property type="entry name" value="CcmH_N"/>
    <property type="match status" value="1"/>
</dbReference>
<evidence type="ECO:0000256" key="6">
    <source>
        <dbReference type="ARBA" id="ARBA00023004"/>
    </source>
</evidence>
<feature type="domain" description="CcmH/CycL/Ccl2/NrfF N-terminal" evidence="8">
    <location>
        <begin position="51"/>
        <end position="160"/>
    </location>
</feature>
<dbReference type="GO" id="GO:0046872">
    <property type="term" value="F:metal ion binding"/>
    <property type="evidence" value="ECO:0007669"/>
    <property type="project" value="UniProtKB-KW"/>
</dbReference>
<dbReference type="InterPro" id="IPR051263">
    <property type="entry name" value="C-type_cytochrome_biogenesis"/>
</dbReference>
<name>A0A6J6EJ57_9ZZZZ</name>
<dbReference type="InterPro" id="IPR038297">
    <property type="entry name" value="CcmH/CycL/NrfF/Ccl2_sf"/>
</dbReference>
<gene>
    <name evidence="9" type="ORF">UFOPK1493_02666</name>
</gene>
<comment type="similarity">
    <text evidence="1">Belongs to the CcmH/CycL/Ccl2/NrfF family.</text>
</comment>
<evidence type="ECO:0000259" key="8">
    <source>
        <dbReference type="Pfam" id="PF03918"/>
    </source>
</evidence>
<evidence type="ECO:0000256" key="3">
    <source>
        <dbReference type="ARBA" id="ARBA00022723"/>
    </source>
</evidence>
<keyword evidence="5" id="KW-0201">Cytochrome c-type biogenesis</keyword>
<dbReference type="GO" id="GO:0005886">
    <property type="term" value="C:plasma membrane"/>
    <property type="evidence" value="ECO:0007669"/>
    <property type="project" value="TreeGrafter"/>
</dbReference>
<reference evidence="9" key="1">
    <citation type="submission" date="2020-05" db="EMBL/GenBank/DDBJ databases">
        <authorList>
            <person name="Chiriac C."/>
            <person name="Salcher M."/>
            <person name="Ghai R."/>
            <person name="Kavagutti S V."/>
        </authorList>
    </citation>
    <scope>NUCLEOTIDE SEQUENCE</scope>
</reference>
<keyword evidence="4" id="KW-0732">Signal</keyword>
<dbReference type="PANTHER" id="PTHR47870:SF1">
    <property type="entry name" value="CYTOCHROME C-TYPE BIOGENESIS PROTEIN CCMH"/>
    <property type="match status" value="1"/>
</dbReference>